<dbReference type="InterPro" id="IPR051346">
    <property type="entry name" value="OTU_Deubiquitinase"/>
</dbReference>
<evidence type="ECO:0000256" key="4">
    <source>
        <dbReference type="ARBA" id="ARBA00022786"/>
    </source>
</evidence>
<dbReference type="EC" id="3.4.19.12" evidence="2"/>
<organism evidence="11 12">
    <name type="scientific">Chrysochromulina tobinii</name>
    <dbReference type="NCBI Taxonomy" id="1460289"/>
    <lineage>
        <taxon>Eukaryota</taxon>
        <taxon>Haptista</taxon>
        <taxon>Haptophyta</taxon>
        <taxon>Prymnesiophyceae</taxon>
        <taxon>Prymnesiales</taxon>
        <taxon>Chrysochromulinaceae</taxon>
        <taxon>Chrysochromulina</taxon>
    </lineage>
</organism>
<accession>A0A0M0JQ23</accession>
<evidence type="ECO:0000256" key="2">
    <source>
        <dbReference type="ARBA" id="ARBA00012759"/>
    </source>
</evidence>
<feature type="domain" description="DUF3638" evidence="9">
    <location>
        <begin position="1751"/>
        <end position="1984"/>
    </location>
</feature>
<dbReference type="OrthoDB" id="3182339at2759"/>
<dbReference type="GO" id="GO:0004843">
    <property type="term" value="F:cysteine-type deubiquitinase activity"/>
    <property type="evidence" value="ECO:0007669"/>
    <property type="project" value="UniProtKB-EC"/>
</dbReference>
<keyword evidence="6" id="KW-0788">Thiol protease</keyword>
<evidence type="ECO:0000259" key="10">
    <source>
        <dbReference type="Pfam" id="PF12359"/>
    </source>
</evidence>
<proteinExistence type="predicted"/>
<evidence type="ECO:0000256" key="8">
    <source>
        <dbReference type="SAM" id="MobiDB-lite"/>
    </source>
</evidence>
<evidence type="ECO:0000313" key="11">
    <source>
        <dbReference type="EMBL" id="KOO28392.1"/>
    </source>
</evidence>
<dbReference type="InterPro" id="IPR022105">
    <property type="entry name" value="DUF3645"/>
</dbReference>
<evidence type="ECO:0000256" key="6">
    <source>
        <dbReference type="ARBA" id="ARBA00022807"/>
    </source>
</evidence>
<dbReference type="InterPro" id="IPR022099">
    <property type="entry name" value="DUF3638"/>
</dbReference>
<feature type="coiled-coil region" evidence="7">
    <location>
        <begin position="1683"/>
        <end position="1710"/>
    </location>
</feature>
<dbReference type="GO" id="GO:0070530">
    <property type="term" value="F:K63-linked polyubiquitin modification-dependent protein binding"/>
    <property type="evidence" value="ECO:0007669"/>
    <property type="project" value="TreeGrafter"/>
</dbReference>
<dbReference type="Pfam" id="PF12359">
    <property type="entry name" value="DUF3645"/>
    <property type="match status" value="1"/>
</dbReference>
<dbReference type="GO" id="GO:0071947">
    <property type="term" value="P:protein deubiquitination involved in ubiquitin-dependent protein catabolic process"/>
    <property type="evidence" value="ECO:0007669"/>
    <property type="project" value="TreeGrafter"/>
</dbReference>
<evidence type="ECO:0000256" key="1">
    <source>
        <dbReference type="ARBA" id="ARBA00000707"/>
    </source>
</evidence>
<sequence>MGARQKKQEEEEHEKAIVISVDERNRRRNQRVLNNVIVHGHLVALRSNMQAHELHAEVVSSVLSSFMYTVSKHESVVQLDKDSQQQLIDLPYLFGIMARLRAMIVDWLNMPSRPDVEVEKVLNSVYHNATEDEKAYSWSQRKDALDKGRYVGVEKVVDGLTNESHGEGASNSTELNLQVLQVAAAGAVIKPLESDLYEAEEVKQALRLPLKMQGELNAALVESCKDMKRYRLVGQDAFVEVWTPDNVLQRITHLNAREKEKQVRIFKCQVLGISGGEGGEQAQSEEEVQLTGLTSLVRDMASVSSASSEYARPLEISTREDVNFLQEHEMWISDLMALVPPALFEKEQEGKVGQRKLCFFLPNEVEPDAHVVHLQGVLQSATTLELMENGEEVDPNNRRYDQKTRRSTYKDRYCAILYEAYCYKWRNMVQIYQRTSHGRHYYRTLVYTTHRRFSLHFFPHIKVGFREMASDMCTWGTGPLMAAMTGKVHEKYNRRRAVARTQGVVGGLDADPMCKSSVVVVRKAPTLGLPGVTSSTFERYIPQRFLFGLVPDTILEQYDFYREEADVADLAGASEQIVLRGYPIRHEIHASYEEDLKLDLDANVILVMGKPTELYAFGRPDDHKHGPPSSPLRRNAVLVQRFYLDKTQSSRSAVLLNVLSEQQSEHNTPLHILTNVLTRLENLSHILAWSYLLGENVDQLTTYGIDLVELPRLQLSFNSKEIDGAMALASVELPHLHIFAPKYGVWPDDVLRLVEGVPHGLLMLSETQQMLLLVPNVRIAIDEDMDGQDAARLDPVHEDEDWESHATVRYFTYELHVSKQFLIATTLTSALYLCVIRFLSRSYEECFMLADAIATDHAFNADEQQIFNLLTLHETSGMKNNANAAACLCKIALAIDDATIMLPVPLDKYAALYVVQLHQVSVRCRLTEEQELRLLQITRDDCIKKEATVRALQNQDRSLIMLATSTNPKTLKPQEQALVDDVHRMVASACSEAGIKLHSSEIAQLIGYIIADNIKYQQDKATKVQVDNRYKQLLAHHPKAEATAPSLAHLAAGDDEDEGKDDRFFALPSIEFKGGQMYTIKGLRDVLNCKSDVWDEVQIYYNYQKDLDGSAITHLCRQLCGVDYQTRSLPESLDGNNQNKGFLFLYMLFTEQLNVGVHMIDDSDFDQHTFASIIAGFYTFAAPPSEKSKSISSGRKPPPPLAPLVALLAKGENKAILRDRKRDHPVPVLDTAKFDDVTWRARNASEGESIDVDHPPLGRLLDELIAWLVARKEADDGFHFSEIDAAEIHAPKFEARDSRFVTYGLFKRCDTGLNIIDLSCASRELRPPNTDLLRTCLAKGCEMPSNDQLPLQYSAWPLESLLERGISKGSPFTVVENLTKDTRKAFGFYFQPAGHSWQAVLTDGTTPKGEEITNDKLVAALEQKAREQTTERRDATSSTDEPVVIRFDEKEVESFGELVPTKDGLKANHYVRAGGRYYRPRFHGRMSHPLAKDVITRMEKSMSDYSDKSGNAKVNRLMHIDEDLTRKLLSLRTTSTSTEFQDAIKKLELAGERLTELQASLREERAAELKKVDSAVSILEKLSNHVDLPKPNSPPPREKTAEEWNEELTSRYCYALRREASHEAKMDFSFMTVSLLSNDSLNVWQKINPFMPQNQQEELMQLIAMTLFHASFISHVNLLMLDAAKLSGQLTRLQKHLKEAAKEAVKVQKQAIVDIHVASKGIVNLADQIGGSLHARRYYVTDVTDTHWYDPRYLVFEFVRSLMLREAQVKIVGEYLEGLKDANLKLIEEGMTNIKPLAQQMLMGQGKTAVITPLLCLLLADGETLPMVLLPDSLLPAGREIVRSTFSTVILKRVYTLTCSRAAMAEPRYLQMMHNARKYHGVVITAPSSVKSVLLKFLENLIQLRDDGDLRTKTRREQKERQAKYGAKVLSTRARNLLIDHTRTWGQLLRLMEGSILIMDELDWVCHPMKSELNFPIGVRSPLNFAQESHGRRWELPMHLWDALFCAEDQVPPPALRHNSKSYELLRELNLVVTEGYACDALQRRPHTVLLNAAFYRKRMLPVFADWMMLYMQNEQVGVATNVSYDEIRQYLTDKDAKPLNLKPGQEWQILNLARDWLHIFLPFCMRKVLRVTFGLMTQQEVEAVVRKDPLVSKSRLKLAIPFVGKDVPSPASEFAQPDVMIGLTILAFHLQGLRKDDIDEVIKELQKKFIVESGQPQHRPSAVMYSEWVKEAGGEICGAPPPSLMRSPHALQLHTCVLYLDSRSVASSSGTYGNAVWRDLSGHWLDIDVGTDVARGKLEVHLSHKCKYSGMSPIVGRRYELVRKLRTGGLLVDVDQALHAVDSEWGSLCEAEYLKLPEGHTGEPSRPGKGDFRVAIPSIPLMTAEGGSYHCVPGAPLILPRELTANSEGVQRILRKGSIAQFGKWTDFDNRRFTLTVVAQHVADDSRKVGAQADCLSRLPISLGDSALQIGAAASIESLVFSAPSSSVKSGRWEERMPYQAAVKRSTEAVLHQFVFDGSPAKPTTIRYFVNGALLGDKLIPADVPLFSAGSPMVIGASSDGKRTWSLDGYIYLVMVHNVALSDDGVLQMSKNLMLAPDEYGAPRPGDKTRVGAQLQGEIMQLQLLRSILLVETRSVTHAALHEVLTEQELNAKPSAVAREKSEDEATFGPAVAPSPSNQTAAIEPLPDDIRMPSARVQPIMIMPESHVMHAALESEFTCTVVLSCVCSKTAPYVLASAPFFPGVLSEKIRHLNTGEMVSHGELQVHTLKVAFLAPGSYSVSYFIDGEQRFKEALDLHGGLSDSSEALFQRMVALNEVRVKTAAATKALINARCTAQVYKNICSVPVFTLQTLRRAAKLAAASREALTTALTELGQAKAHLHEAGSVIGPISEPSFTGTVYHWLLHRHALTNPEIKGIATALLGHPHSKPWAWGAQPLMKLGEGTKLCRLSPRGYLSLRMIKATMASEAVRTVKATQKRPRVQPLFQAEAKSSSELLELLGRSPSVQKYYLRTITFPKLLMFQEQKISASGVALGSKFMFAKRIGFTGTPSDLLPMGLGKCQFSEGAEGEIVHTLTSTTLMKMVDHPDKDWTSEQLLTMIAKDDACFEQPMNALIDTGALITGMSNAEVAKFLMENGLQKRLDGVVYLGDNDKKMIYEARSKRSIQLEDSLIPLERRFCFYDQVHTTGTDIKHVPNAVAVLTIGKDMTFRDYAQGAYRMRGIATGQHINIFLVPEVKELMLRELESIDQRPRAFGKAPKDDEEKKQREGLEAVTCWLVLNQIDSECKQFNFLVQQDLTAVYRRHALKGCLDGSLAHGMEQASLKEINESLKSFIEDLSLTIPDDFKPVQGFMDNLKDMYQKNNGQICDQLSQDAVKRIFAKVEQM</sequence>
<comment type="caution">
    <text evidence="11">The sequence shown here is derived from an EMBL/GenBank/DDBJ whole genome shotgun (WGS) entry which is preliminary data.</text>
</comment>
<reference evidence="12" key="1">
    <citation type="journal article" date="2015" name="PLoS Genet.">
        <title>Genome Sequence and Transcriptome Analyses of Chrysochromulina tobin: Metabolic Tools for Enhanced Algal Fitness in the Prominent Order Prymnesiales (Haptophyceae).</title>
        <authorList>
            <person name="Hovde B.T."/>
            <person name="Deodato C.R."/>
            <person name="Hunsperger H.M."/>
            <person name="Ryken S.A."/>
            <person name="Yost W."/>
            <person name="Jha R.K."/>
            <person name="Patterson J."/>
            <person name="Monnat R.J. Jr."/>
            <person name="Barlow S.B."/>
            <person name="Starkenburg S.R."/>
            <person name="Cattolico R.A."/>
        </authorList>
    </citation>
    <scope>NUCLEOTIDE SEQUENCE</scope>
    <source>
        <strain evidence="12">CCMP291</strain>
    </source>
</reference>
<feature type="region of interest" description="Disordered" evidence="8">
    <location>
        <begin position="2655"/>
        <end position="2688"/>
    </location>
</feature>
<evidence type="ECO:0000256" key="7">
    <source>
        <dbReference type="SAM" id="Coils"/>
    </source>
</evidence>
<comment type="catalytic activity">
    <reaction evidence="1">
        <text>Thiol-dependent hydrolysis of ester, thioester, amide, peptide and isopeptide bonds formed by the C-terminal Gly of ubiquitin (a 76-residue protein attached to proteins as an intracellular targeting signal).</text>
        <dbReference type="EC" id="3.4.19.12"/>
    </reaction>
</comment>
<evidence type="ECO:0000313" key="12">
    <source>
        <dbReference type="Proteomes" id="UP000037460"/>
    </source>
</evidence>
<dbReference type="GO" id="GO:0005634">
    <property type="term" value="C:nucleus"/>
    <property type="evidence" value="ECO:0007669"/>
    <property type="project" value="TreeGrafter"/>
</dbReference>
<evidence type="ECO:0000259" key="9">
    <source>
        <dbReference type="Pfam" id="PF12340"/>
    </source>
</evidence>
<dbReference type="GO" id="GO:0005737">
    <property type="term" value="C:cytoplasm"/>
    <property type="evidence" value="ECO:0007669"/>
    <property type="project" value="TreeGrafter"/>
</dbReference>
<gene>
    <name evidence="11" type="ORF">Ctob_009725</name>
</gene>
<protein>
    <recommendedName>
        <fullName evidence="2">ubiquitinyl hydrolase 1</fullName>
        <ecNumber evidence="2">3.4.19.12</ecNumber>
    </recommendedName>
</protein>
<keyword evidence="5" id="KW-0378">Hydrolase</keyword>
<feature type="domain" description="DUF3645" evidence="10">
    <location>
        <begin position="2154"/>
        <end position="2185"/>
    </location>
</feature>
<keyword evidence="3" id="KW-0645">Protease</keyword>
<dbReference type="Proteomes" id="UP000037460">
    <property type="component" value="Unassembled WGS sequence"/>
</dbReference>
<dbReference type="PANTHER" id="PTHR13367:SF28">
    <property type="entry name" value="UBIQUITIN THIOESTERASE ZRANB1"/>
    <property type="match status" value="1"/>
</dbReference>
<evidence type="ECO:0000256" key="3">
    <source>
        <dbReference type="ARBA" id="ARBA00022670"/>
    </source>
</evidence>
<dbReference type="Pfam" id="PF12340">
    <property type="entry name" value="DUF3638"/>
    <property type="match status" value="1"/>
</dbReference>
<feature type="non-terminal residue" evidence="11">
    <location>
        <position position="3385"/>
    </location>
</feature>
<name>A0A0M0JQ23_9EUKA</name>
<keyword evidence="4" id="KW-0833">Ubl conjugation pathway</keyword>
<keyword evidence="7" id="KW-0175">Coiled coil</keyword>
<dbReference type="EMBL" id="JWZX01002574">
    <property type="protein sequence ID" value="KOO28392.1"/>
    <property type="molecule type" value="Genomic_DNA"/>
</dbReference>
<dbReference type="PANTHER" id="PTHR13367">
    <property type="entry name" value="UBIQUITIN THIOESTERASE"/>
    <property type="match status" value="1"/>
</dbReference>
<keyword evidence="12" id="KW-1185">Reference proteome</keyword>
<evidence type="ECO:0000256" key="5">
    <source>
        <dbReference type="ARBA" id="ARBA00022801"/>
    </source>
</evidence>